<keyword evidence="8" id="KW-1185">Reference proteome</keyword>
<accession>A0A8S1NE44</accession>
<dbReference type="Proteomes" id="UP000692954">
    <property type="component" value="Unassembled WGS sequence"/>
</dbReference>
<evidence type="ECO:0000256" key="2">
    <source>
        <dbReference type="ARBA" id="ARBA00022737"/>
    </source>
</evidence>
<reference evidence="7" key="1">
    <citation type="submission" date="2021-01" db="EMBL/GenBank/DDBJ databases">
        <authorList>
            <consortium name="Genoscope - CEA"/>
            <person name="William W."/>
        </authorList>
    </citation>
    <scope>NUCLEOTIDE SEQUENCE</scope>
</reference>
<dbReference type="InterPro" id="IPR002895">
    <property type="entry name" value="Paramecium_SA"/>
</dbReference>
<dbReference type="InterPro" id="IPR011936">
    <property type="entry name" value="Myxo_disulph_rpt"/>
</dbReference>
<feature type="transmembrane region" description="Helical" evidence="5">
    <location>
        <begin position="2041"/>
        <end position="2074"/>
    </location>
</feature>
<evidence type="ECO:0000313" key="7">
    <source>
        <dbReference type="EMBL" id="CAD8090382.1"/>
    </source>
</evidence>
<dbReference type="SMART" id="SM00639">
    <property type="entry name" value="PSA"/>
    <property type="match status" value="15"/>
</dbReference>
<feature type="domain" description="PSI" evidence="6">
    <location>
        <begin position="1437"/>
        <end position="1487"/>
    </location>
</feature>
<keyword evidence="2" id="KW-0677">Repeat</keyword>
<feature type="transmembrane region" description="Helical" evidence="5">
    <location>
        <begin position="1770"/>
        <end position="1794"/>
    </location>
</feature>
<feature type="domain" description="PSI" evidence="6">
    <location>
        <begin position="938"/>
        <end position="984"/>
    </location>
</feature>
<dbReference type="OrthoDB" id="290830at2759"/>
<evidence type="ECO:0000256" key="4">
    <source>
        <dbReference type="ARBA" id="ARBA00023180"/>
    </source>
</evidence>
<keyword evidence="3" id="KW-1015">Disulfide bond</keyword>
<keyword evidence="5" id="KW-0472">Membrane</keyword>
<evidence type="ECO:0000259" key="6">
    <source>
        <dbReference type="SMART" id="SM00423"/>
    </source>
</evidence>
<dbReference type="NCBIfam" id="TIGR02232">
    <property type="entry name" value="myxo_disulf_rpt"/>
    <property type="match status" value="1"/>
</dbReference>
<feature type="transmembrane region" description="Helical" evidence="5">
    <location>
        <begin position="2086"/>
        <end position="2109"/>
    </location>
</feature>
<keyword evidence="1" id="KW-0732">Signal</keyword>
<organism evidence="7 8">
    <name type="scientific">Paramecium sonneborni</name>
    <dbReference type="NCBI Taxonomy" id="65129"/>
    <lineage>
        <taxon>Eukaryota</taxon>
        <taxon>Sar</taxon>
        <taxon>Alveolata</taxon>
        <taxon>Ciliophora</taxon>
        <taxon>Intramacronucleata</taxon>
        <taxon>Oligohymenophorea</taxon>
        <taxon>Peniculida</taxon>
        <taxon>Parameciidae</taxon>
        <taxon>Paramecium</taxon>
    </lineage>
</organism>
<name>A0A8S1NE44_9CILI</name>
<evidence type="ECO:0000256" key="5">
    <source>
        <dbReference type="SAM" id="Phobius"/>
    </source>
</evidence>
<dbReference type="EMBL" id="CAJJDN010000055">
    <property type="protein sequence ID" value="CAD8090382.1"/>
    <property type="molecule type" value="Genomic_DNA"/>
</dbReference>
<feature type="transmembrane region" description="Helical" evidence="5">
    <location>
        <begin position="1815"/>
        <end position="1833"/>
    </location>
</feature>
<dbReference type="PANTHER" id="PTHR38934:SF6">
    <property type="entry name" value="CHROMOSOME UNDETERMINED SCAFFOLD_176, WHOLE GENOME SHOTGUN SEQUENCE"/>
    <property type="match status" value="1"/>
</dbReference>
<proteinExistence type="predicted"/>
<feature type="transmembrane region" description="Helical" evidence="5">
    <location>
        <begin position="1880"/>
        <end position="1902"/>
    </location>
</feature>
<dbReference type="Pfam" id="PF01508">
    <property type="entry name" value="Paramecium_SA"/>
    <property type="match status" value="12"/>
</dbReference>
<protein>
    <recommendedName>
        <fullName evidence="6">PSI domain-containing protein</fullName>
    </recommendedName>
</protein>
<evidence type="ECO:0000256" key="1">
    <source>
        <dbReference type="ARBA" id="ARBA00022729"/>
    </source>
</evidence>
<feature type="domain" description="PSI" evidence="6">
    <location>
        <begin position="1044"/>
        <end position="1095"/>
    </location>
</feature>
<keyword evidence="4" id="KW-0325">Glycoprotein</keyword>
<dbReference type="PANTHER" id="PTHR38934">
    <property type="entry name" value="HYPHALLY REGULATED CELL WALL PROTEIN 1"/>
    <property type="match status" value="1"/>
</dbReference>
<evidence type="ECO:0000313" key="8">
    <source>
        <dbReference type="Proteomes" id="UP000692954"/>
    </source>
</evidence>
<feature type="transmembrane region" description="Helical" evidence="5">
    <location>
        <begin position="2115"/>
        <end position="2136"/>
    </location>
</feature>
<gene>
    <name evidence="7" type="ORF">PSON_ATCC_30995.1.T0550292</name>
</gene>
<keyword evidence="5" id="KW-0812">Transmembrane</keyword>
<feature type="domain" description="PSI" evidence="6">
    <location>
        <begin position="692"/>
        <end position="742"/>
    </location>
</feature>
<comment type="caution">
    <text evidence="7">The sequence shown here is derived from an EMBL/GenBank/DDBJ whole genome shotgun (WGS) entry which is preliminary data.</text>
</comment>
<evidence type="ECO:0000256" key="3">
    <source>
        <dbReference type="ARBA" id="ARBA00023157"/>
    </source>
</evidence>
<dbReference type="SMART" id="SM00423">
    <property type="entry name" value="PSI"/>
    <property type="match status" value="5"/>
</dbReference>
<dbReference type="InterPro" id="IPR016201">
    <property type="entry name" value="PSI"/>
</dbReference>
<sequence length="2165" mass="248642">MIKILQKIFIIQALSKQINAQMSSFCVCGQIQDSEQCEKSSICQWSESKCKIRNGLKYVEIESLEKQCKEYSQEDCRLQDNCGFYLGECIDFKECSLFKREECIESSQKCVSDGMQCIDVDECEKYINWNACQNRDKVNRYCFWSITENPKCRLSRECNELPLYLSNDFQCREQISTCTVSQYGGCVESEEECGKIKFDKQCYYNKAKSQKCYWDYDLSICLELVCGNLKFTSDFECRSQLLECTTNGFTCVLRQECKDSKLIEGCVTDQNGNKCIFINNECKKKECSLAEDVDIYSNYIKCQQFDFDLDCVYKNGGGCKDRPYECEFYDAQDDCLSIQNQNCFWSDNQCKKKGCLNQLLSLNHYQCKQIEKCMGKFGGGCQDRPLTCNLINQSQFCELDYYNRNCYWNSYQCVENICSNFYFPDFSNHLQCFTVNNKCTYDYYLGVCKDYNCQTLHQNDCLTNPLCKLSKRCKLKQCSDAPVSLITNTDCELWLKKCTVKVYQISTVYQFHGCVEKLQNCNDYHQNQCYTTIDGYQCKWIGTSCTSKVCSDFLTSSEIVCINLKVKGMKCLINSSNTACVQWPTTCSGFSDITYCTQGLIDGTKCLWIGTSCVLKDCSLSSGASTNYQCGQWNPICNYDISTSQCKQRDLNDTCSMTIVFTQKNHQECNAWNILCTENLTGAVGCQRKQYSCSKYNNQLKCVNNYYGVKCEWNTTTNQCQDYTLTSCPGSLDLKFANELCEQISISCLNLNLACEPLNTECLWYTFEKQCKINAYYEPCVWNGNSCGDLQCSAQTTATNDSDCFNYFNSPRNCQQKVKIDGTREVGCEVMTLCSQIINEDKCNQSVSRNEISCKFIGGVCIEQQQNNSQNCHLNVSATTNYECKQINDICELNYRNGRGCTAKSCSSITNSITCVLQQPKGTSCSWDSTTTKCLTNSCSFYTINTNCISAYNDTNTKCYWCDNRCVDSNYCQEVINDYHKECNNKNKLYTVSRIQTCGLVQPNCFDYSSYSACKYTQNETKCLFVWASTTSPYIPTSGTCNTLCSSLTNQSTCQANPIYCQWLGISCSPVHRNCSDYNVSDCDMAITRSGTKCTFNINSQCVERICSNYKNGLNRQPNNQSDCDNWLDNCVFVTNKCIDACQLISGSNTYTITICEQQRPNKVCTIGDEPKCGTFVQYCSQALQNQCYFDVNQRKCYWNTDLLKCFELNACNIFDSSNNNHMKCNTLLDSCTVNHSQNGCINLTDCHNYNHSFQCYINQNNDKCFWDIDKCITIECNFYTDQTNCENALFQSDLNKKCVWDQINIKCILLDCNNLFIDQTHNCSDYTQYCINESCKTIDCEDFQYDNEIQCSQLFTDKHCTTNGQSCIKRSNCIDCHQQICCNLNINLNECIWIQGQCYDRTCNSMPIIQLSYAECFSVQIQCTIKSQGGCQIKTDCNSYKQQSECLIDYNDSTCIWDDSLQQCFSDICQPQCGDGIVIYPYEECDDTNNLPYDGCYECKIQCSLGCLICEGQNCIKCNPNGWTLNHITSGCDSICGDGIITILEKCDDANFIQYDGCFQCDYQCSLECLNCYQGVCLECPYGFYSNNSFCKTQCGDSIVILEKEECDDGNLNDNDGCTQKCQIQDNWTCIIQDLQSLCFQLDFPLPLLQMINQNPSQLLFSFSQPVMLSQYSAQDFLKSISITISNLDKNQFNYVIIPLTEISKQLMNVNYTIQIQFQISIKNPIVNLQFDRNLVINEVFNKPYNNVTLKLSSIEQLTNLQQSITDTAAYFSSIVIYIFIAIAILSIFLGNFEIFWNLLDNLQQLSYIKYININYPVNFSVFLAIFDFVSLQPIQDYFNLDSIFQKFIKQDIPIVQYPIGKFRLFQTDCFFATNFQSFIIILITTIINFWISQLFIYILIKSKYSNIIVFVDSSIRLIITKLVAIIYALQQLALFFIKSFFFQGLIRIFLSSYYDLTFSSLLQIVTFSKSNTILYASSILSIVIFTFNLLSILGFYSYSLYSNNSIKILEQNMFFEGINLKINKWNAQYQTIVLLKKTIFISTLVLLQVIPICQTIFISFQSIIFILFIILSKPMIKGFENFKILIFEISIWLNSILFLCHDLDYFYEYRIQIGWINIGCFSINLSCCLIIDIYQQIKILKTKLYKPIAQKQNQINPNGFQMC</sequence>
<keyword evidence="5" id="KW-1133">Transmembrane helix</keyword>
<feature type="transmembrane region" description="Helical" evidence="5">
    <location>
        <begin position="1909"/>
        <end position="1931"/>
    </location>
</feature>
<feature type="transmembrane region" description="Helical" evidence="5">
    <location>
        <begin position="1976"/>
        <end position="1998"/>
    </location>
</feature>
<feature type="domain" description="PSI" evidence="6">
    <location>
        <begin position="325"/>
        <end position="368"/>
    </location>
</feature>